<keyword evidence="2" id="KW-1185">Reference proteome</keyword>
<evidence type="ECO:0000313" key="2">
    <source>
        <dbReference type="Proteomes" id="UP001196413"/>
    </source>
</evidence>
<dbReference type="Proteomes" id="UP001196413">
    <property type="component" value="Unassembled WGS sequence"/>
</dbReference>
<name>A0AAD5MVU6_PARTN</name>
<organism evidence="1 2">
    <name type="scientific">Parelaphostrongylus tenuis</name>
    <name type="common">Meningeal worm</name>
    <dbReference type="NCBI Taxonomy" id="148309"/>
    <lineage>
        <taxon>Eukaryota</taxon>
        <taxon>Metazoa</taxon>
        <taxon>Ecdysozoa</taxon>
        <taxon>Nematoda</taxon>
        <taxon>Chromadorea</taxon>
        <taxon>Rhabditida</taxon>
        <taxon>Rhabditina</taxon>
        <taxon>Rhabditomorpha</taxon>
        <taxon>Strongyloidea</taxon>
        <taxon>Metastrongylidae</taxon>
        <taxon>Parelaphostrongylus</taxon>
    </lineage>
</organism>
<proteinExistence type="predicted"/>
<reference evidence="1" key="1">
    <citation type="submission" date="2021-06" db="EMBL/GenBank/DDBJ databases">
        <title>Parelaphostrongylus tenuis whole genome reference sequence.</title>
        <authorList>
            <person name="Garwood T.J."/>
            <person name="Larsen P.A."/>
            <person name="Fountain-Jones N.M."/>
            <person name="Garbe J.R."/>
            <person name="Macchietto M.G."/>
            <person name="Kania S.A."/>
            <person name="Gerhold R.W."/>
            <person name="Richards J.E."/>
            <person name="Wolf T.M."/>
        </authorList>
    </citation>
    <scope>NUCLEOTIDE SEQUENCE</scope>
    <source>
        <strain evidence="1">MNPRO001-30</strain>
        <tissue evidence="1">Meninges</tissue>
    </source>
</reference>
<comment type="caution">
    <text evidence="1">The sequence shown here is derived from an EMBL/GenBank/DDBJ whole genome shotgun (WGS) entry which is preliminary data.</text>
</comment>
<sequence>MTDATRNSYNVEMQHYRPLQLFLSYEYSGFENRSFYVALSGMRMSEPNISSDTSGISALS</sequence>
<accession>A0AAD5MVU6</accession>
<evidence type="ECO:0000313" key="1">
    <source>
        <dbReference type="EMBL" id="KAJ1354931.1"/>
    </source>
</evidence>
<dbReference type="AlphaFoldDB" id="A0AAD5MVU6"/>
<gene>
    <name evidence="1" type="ORF">KIN20_012028</name>
</gene>
<dbReference type="EMBL" id="JAHQIW010002282">
    <property type="protein sequence ID" value="KAJ1354931.1"/>
    <property type="molecule type" value="Genomic_DNA"/>
</dbReference>
<protein>
    <submittedName>
        <fullName evidence="1">Uncharacterized protein</fullName>
    </submittedName>
</protein>